<dbReference type="Proteomes" id="UP000011086">
    <property type="component" value="Unassembled WGS sequence"/>
</dbReference>
<keyword evidence="4" id="KW-0547">Nucleotide-binding</keyword>
<dbReference type="InterPro" id="IPR012094">
    <property type="entry name" value="tRNA_Ile_lys_synt"/>
</dbReference>
<dbReference type="SUPFAM" id="SSF52402">
    <property type="entry name" value="Adenine nucleotide alpha hydrolases-like"/>
    <property type="match status" value="1"/>
</dbReference>
<name>A0AA97P026_PYRO3</name>
<dbReference type="InterPro" id="IPR011063">
    <property type="entry name" value="TilS/TtcA_N"/>
</dbReference>
<feature type="domain" description="tRNA(Ile)-lysidine/2-thiocytidine synthase N-terminal" evidence="8">
    <location>
        <begin position="207"/>
        <end position="269"/>
    </location>
</feature>
<dbReference type="GO" id="GO:0032267">
    <property type="term" value="F:tRNA(Ile)-lysidine synthase activity"/>
    <property type="evidence" value="ECO:0007669"/>
    <property type="project" value="UniProtKB-EC"/>
</dbReference>
<organism evidence="9">
    <name type="scientific">Pyricularia oryzae (strain Y34)</name>
    <name type="common">Rice blast fungus</name>
    <name type="synonym">Magnaporthe oryzae</name>
    <dbReference type="NCBI Taxonomy" id="1143189"/>
    <lineage>
        <taxon>Eukaryota</taxon>
        <taxon>Fungi</taxon>
        <taxon>Dikarya</taxon>
        <taxon>Ascomycota</taxon>
        <taxon>Pezizomycotina</taxon>
        <taxon>Sordariomycetes</taxon>
        <taxon>Sordariomycetidae</taxon>
        <taxon>Magnaporthales</taxon>
        <taxon>Pyriculariaceae</taxon>
        <taxon>Pyricularia</taxon>
    </lineage>
</organism>
<evidence type="ECO:0000256" key="6">
    <source>
        <dbReference type="ARBA" id="ARBA00048539"/>
    </source>
</evidence>
<dbReference type="AlphaFoldDB" id="A0AA97P026"/>
<evidence type="ECO:0000256" key="4">
    <source>
        <dbReference type="ARBA" id="ARBA00022741"/>
    </source>
</evidence>
<evidence type="ECO:0000313" key="9">
    <source>
        <dbReference type="EMBL" id="ELQ39498.1"/>
    </source>
</evidence>
<evidence type="ECO:0000256" key="5">
    <source>
        <dbReference type="ARBA" id="ARBA00022840"/>
    </source>
</evidence>
<evidence type="ECO:0000259" key="8">
    <source>
        <dbReference type="Pfam" id="PF01171"/>
    </source>
</evidence>
<dbReference type="PANTHER" id="PTHR43033:SF1">
    <property type="entry name" value="TRNA(ILE)-LYSIDINE SYNTHASE-RELATED"/>
    <property type="match status" value="1"/>
</dbReference>
<proteinExistence type="inferred from homology"/>
<reference evidence="9" key="1">
    <citation type="journal article" date="2012" name="PLoS Genet.">
        <title>Comparative analysis of the genomes of two field isolates of the rice blast fungus Magnaporthe oryzae.</title>
        <authorList>
            <person name="Xue M."/>
            <person name="Yang J."/>
            <person name="Li Z."/>
            <person name="Hu S."/>
            <person name="Yao N."/>
            <person name="Dean R.A."/>
            <person name="Zhao W."/>
            <person name="Shen M."/>
            <person name="Zhang H."/>
            <person name="Li C."/>
            <person name="Liu L."/>
            <person name="Cao L."/>
            <person name="Xu X."/>
            <person name="Xing Y."/>
            <person name="Hsiang T."/>
            <person name="Zhang Z."/>
            <person name="Xu J.R."/>
            <person name="Peng Y.L."/>
        </authorList>
    </citation>
    <scope>NUCLEOTIDE SEQUENCE</scope>
    <source>
        <strain evidence="9">Y34</strain>
    </source>
</reference>
<feature type="compositionally biased region" description="Basic and acidic residues" evidence="7">
    <location>
        <begin position="182"/>
        <end position="199"/>
    </location>
</feature>
<gene>
    <name evidence="9" type="ORF">OOU_Y34scaffold00496g34</name>
</gene>
<evidence type="ECO:0000256" key="2">
    <source>
        <dbReference type="ARBA" id="ARBA00022598"/>
    </source>
</evidence>
<dbReference type="InterPro" id="IPR014729">
    <property type="entry name" value="Rossmann-like_a/b/a_fold"/>
</dbReference>
<dbReference type="EC" id="6.3.4.19" evidence="1"/>
<keyword evidence="2" id="KW-0436">Ligase</keyword>
<feature type="region of interest" description="Disordered" evidence="7">
    <location>
        <begin position="182"/>
        <end position="203"/>
    </location>
</feature>
<dbReference type="EMBL" id="JH793880">
    <property type="protein sequence ID" value="ELQ39498.1"/>
    <property type="molecule type" value="Genomic_DNA"/>
</dbReference>
<dbReference type="PANTHER" id="PTHR43033">
    <property type="entry name" value="TRNA(ILE)-LYSIDINE SYNTHASE-RELATED"/>
    <property type="match status" value="1"/>
</dbReference>
<dbReference type="CDD" id="cd01992">
    <property type="entry name" value="TilS_N"/>
    <property type="match status" value="1"/>
</dbReference>
<sequence>MAHSISGNPTVKLGIKARYVVDILQRRRIQQPRGLEKNIHTSTTDQQQNCDGMGTIPHVLHHCARPIRPSEFADAVQALCRPRMQAARSNMPIPVALAISGGVDSMAMAWLCAEVRRLDPTMRVADHRVLRFMPIIVDHDYRRHSYREAKTVGDFLRERLNMRPIIARIMWDKLDRDRVLNHGEPSGRSKGASQDDSRLKSIRPQDIPNFETVAREQRYRLFAQKMVHERSMSLFLAHHEDDQYEWLLMRLMDGHGPRGLVGIPAANQLPHTQDIHGSYESGFIDDQNYRNPLFRLNPNTNESKELRTALKEQIMQELLSPPSSSAETGSAVRDYIYSLTGAEDGPNRGAPELEPCRVEDGGTMLYRPMLEFSKDRIIATCVENGVPWFEDSTNKDMTLTPRNAIRHMVKHHTMPVALQKPAVLAMSNRIRRRLELQKQEADRIFNRLVFYEFHPNVGSIVVEFPNLRRPGPRRRHSIYTTRWRQIALDNKTIAAAQAFRRLLRIVSPKNALPTAEDLQPFVGRVLPSLADTTIGEAPTTPPKSFVISGVHCVPIQPKPKDPNQRLRWQLARAPHNSPAREPLPSVEFRSRVWAWAYPDKKQWWCSPDTIKQNRGAVSHRFRFVPYDGGRFWVSVRHRLPVNVHVGPLALPYLRRFRDALPDDASRRRLEDLLKRYAGNKLRWTLPAVYASGPISWVQDPYMQEHPYTRPSRARQEEIMRLIESSRDEMNIISLPTLDMSLPGFEQWLRCEFRFRKVDGAVPSSLERTRINSMLAVVGFGHKCVTRVDKRRKRVVRPRRKDAVTRARKPPIVRGVAAPGRAATKVRLAHVGTA</sequence>
<accession>A0AA97P026</accession>
<dbReference type="InterPro" id="IPR012795">
    <property type="entry name" value="tRNA_Ile_lys_synt_N"/>
</dbReference>
<dbReference type="GO" id="GO:0008033">
    <property type="term" value="P:tRNA processing"/>
    <property type="evidence" value="ECO:0007669"/>
    <property type="project" value="UniProtKB-KW"/>
</dbReference>
<dbReference type="HAMAP" id="MF_01161">
    <property type="entry name" value="tRNA_Ile_lys_synt"/>
    <property type="match status" value="1"/>
</dbReference>
<feature type="domain" description="tRNA(Ile)-lysidine/2-thiocytidine synthase N-terminal" evidence="8">
    <location>
        <begin position="361"/>
        <end position="407"/>
    </location>
</feature>
<evidence type="ECO:0000256" key="3">
    <source>
        <dbReference type="ARBA" id="ARBA00022694"/>
    </source>
</evidence>
<evidence type="ECO:0000256" key="1">
    <source>
        <dbReference type="ARBA" id="ARBA00013267"/>
    </source>
</evidence>
<evidence type="ECO:0000256" key="7">
    <source>
        <dbReference type="SAM" id="MobiDB-lite"/>
    </source>
</evidence>
<keyword evidence="5" id="KW-0067">ATP-binding</keyword>
<dbReference type="GO" id="GO:0005524">
    <property type="term" value="F:ATP binding"/>
    <property type="evidence" value="ECO:0007669"/>
    <property type="project" value="UniProtKB-KW"/>
</dbReference>
<dbReference type="Pfam" id="PF01171">
    <property type="entry name" value="ATP_bind_3"/>
    <property type="match status" value="2"/>
</dbReference>
<dbReference type="Gene3D" id="3.40.50.620">
    <property type="entry name" value="HUPs"/>
    <property type="match status" value="1"/>
</dbReference>
<protein>
    <recommendedName>
        <fullName evidence="1">tRNA(Ile)-lysidine synthetase</fullName>
        <ecNumber evidence="1">6.3.4.19</ecNumber>
    </recommendedName>
</protein>
<comment type="catalytic activity">
    <reaction evidence="6">
        <text>cytidine(34) in tRNA(Ile2) + L-lysine + ATP = lysidine(34) in tRNA(Ile2) + AMP + diphosphate + H(+)</text>
        <dbReference type="Rhea" id="RHEA:43744"/>
        <dbReference type="Rhea" id="RHEA-COMP:10625"/>
        <dbReference type="Rhea" id="RHEA-COMP:10670"/>
        <dbReference type="ChEBI" id="CHEBI:15378"/>
        <dbReference type="ChEBI" id="CHEBI:30616"/>
        <dbReference type="ChEBI" id="CHEBI:32551"/>
        <dbReference type="ChEBI" id="CHEBI:33019"/>
        <dbReference type="ChEBI" id="CHEBI:82748"/>
        <dbReference type="ChEBI" id="CHEBI:83665"/>
        <dbReference type="ChEBI" id="CHEBI:456215"/>
        <dbReference type="EC" id="6.3.4.19"/>
    </reaction>
</comment>
<keyword evidence="3" id="KW-0819">tRNA processing</keyword>